<organism evidence="2 3">
    <name type="scientific">Azotobacter bryophylli</name>
    <dbReference type="NCBI Taxonomy" id="1986537"/>
    <lineage>
        <taxon>Bacteria</taxon>
        <taxon>Pseudomonadati</taxon>
        <taxon>Pseudomonadota</taxon>
        <taxon>Gammaproteobacteria</taxon>
        <taxon>Pseudomonadales</taxon>
        <taxon>Pseudomonadaceae</taxon>
        <taxon>Azotobacter</taxon>
    </lineage>
</organism>
<evidence type="ECO:0000313" key="2">
    <source>
        <dbReference type="EMBL" id="MFC2973332.1"/>
    </source>
</evidence>
<dbReference type="InterPro" id="IPR025309">
    <property type="entry name" value="KTSC_dom"/>
</dbReference>
<gene>
    <name evidence="2" type="ORF">ACFOJE_14075</name>
</gene>
<proteinExistence type="predicted"/>
<protein>
    <submittedName>
        <fullName evidence="2">KTSC domain-containing protein</fullName>
    </submittedName>
</protein>
<comment type="caution">
    <text evidence="2">The sequence shown here is derived from an EMBL/GenBank/DDBJ whole genome shotgun (WGS) entry which is preliminary data.</text>
</comment>
<keyword evidence="3" id="KW-1185">Reference proteome</keyword>
<dbReference type="Proteomes" id="UP001595457">
    <property type="component" value="Unassembled WGS sequence"/>
</dbReference>
<accession>A0ABV7AXM5</accession>
<evidence type="ECO:0000313" key="3">
    <source>
        <dbReference type="Proteomes" id="UP001595457"/>
    </source>
</evidence>
<name>A0ABV7AXM5_9GAMM</name>
<evidence type="ECO:0000259" key="1">
    <source>
        <dbReference type="Pfam" id="PF13619"/>
    </source>
</evidence>
<dbReference type="EMBL" id="JBHRSJ010000029">
    <property type="protein sequence ID" value="MFC2973332.1"/>
    <property type="molecule type" value="Genomic_DNA"/>
</dbReference>
<dbReference type="Pfam" id="PF13619">
    <property type="entry name" value="KTSC"/>
    <property type="match status" value="1"/>
</dbReference>
<sequence length="73" mass="8546">MRREPVDSSCLRALGYDEQSRVLEVEFHSGGLYRFEQVPPEAVRALRAANSLGRHFNRVFKTYAFPYRRLDRG</sequence>
<feature type="domain" description="KTSC" evidence="1">
    <location>
        <begin position="8"/>
        <end position="61"/>
    </location>
</feature>
<dbReference type="RefSeq" id="WP_377815018.1">
    <property type="nucleotide sequence ID" value="NZ_JBHRSJ010000029.1"/>
</dbReference>
<reference evidence="3" key="1">
    <citation type="journal article" date="2019" name="Int. J. Syst. Evol. Microbiol.">
        <title>The Global Catalogue of Microorganisms (GCM) 10K type strain sequencing project: providing services to taxonomists for standard genome sequencing and annotation.</title>
        <authorList>
            <consortium name="The Broad Institute Genomics Platform"/>
            <consortium name="The Broad Institute Genome Sequencing Center for Infectious Disease"/>
            <person name="Wu L."/>
            <person name="Ma J."/>
        </authorList>
    </citation>
    <scope>NUCLEOTIDE SEQUENCE [LARGE SCALE GENOMIC DNA]</scope>
    <source>
        <strain evidence="3">KCTC 62195</strain>
    </source>
</reference>